<reference evidence="1" key="1">
    <citation type="submission" date="2018-02" db="EMBL/GenBank/DDBJ databases">
        <title>Rhizophora mucronata_Transcriptome.</title>
        <authorList>
            <person name="Meera S.P."/>
            <person name="Sreeshan A."/>
            <person name="Augustine A."/>
        </authorList>
    </citation>
    <scope>NUCLEOTIDE SEQUENCE</scope>
    <source>
        <tissue evidence="1">Leaf</tissue>
    </source>
</reference>
<name>A0A2P2NXJ7_RHIMU</name>
<dbReference type="EMBL" id="GGEC01066701">
    <property type="protein sequence ID" value="MBX47185.1"/>
    <property type="molecule type" value="Transcribed_RNA"/>
</dbReference>
<evidence type="ECO:0000313" key="1">
    <source>
        <dbReference type="EMBL" id="MBX47185.1"/>
    </source>
</evidence>
<proteinExistence type="predicted"/>
<protein>
    <submittedName>
        <fullName evidence="1">Uncharacterized protein</fullName>
    </submittedName>
</protein>
<sequence>MINTYVSNCLLQLSGRSFTN</sequence>
<dbReference type="AlphaFoldDB" id="A0A2P2NXJ7"/>
<accession>A0A2P2NXJ7</accession>
<organism evidence="1">
    <name type="scientific">Rhizophora mucronata</name>
    <name type="common">Asiatic mangrove</name>
    <dbReference type="NCBI Taxonomy" id="61149"/>
    <lineage>
        <taxon>Eukaryota</taxon>
        <taxon>Viridiplantae</taxon>
        <taxon>Streptophyta</taxon>
        <taxon>Embryophyta</taxon>
        <taxon>Tracheophyta</taxon>
        <taxon>Spermatophyta</taxon>
        <taxon>Magnoliopsida</taxon>
        <taxon>eudicotyledons</taxon>
        <taxon>Gunneridae</taxon>
        <taxon>Pentapetalae</taxon>
        <taxon>rosids</taxon>
        <taxon>fabids</taxon>
        <taxon>Malpighiales</taxon>
        <taxon>Rhizophoraceae</taxon>
        <taxon>Rhizophora</taxon>
    </lineage>
</organism>